<evidence type="ECO:0000313" key="2">
    <source>
        <dbReference type="Proteomes" id="UP000078316"/>
    </source>
</evidence>
<dbReference type="Proteomes" id="UP000078316">
    <property type="component" value="Unassembled WGS sequence"/>
</dbReference>
<evidence type="ECO:0000313" key="1">
    <source>
        <dbReference type="EMBL" id="OAS26337.1"/>
    </source>
</evidence>
<protein>
    <submittedName>
        <fullName evidence="1">Uncharacterized protein</fullName>
    </submittedName>
</protein>
<proteinExistence type="predicted"/>
<comment type="caution">
    <text evidence="1">The sequence shown here is derived from an EMBL/GenBank/DDBJ whole genome shotgun (WGS) entry which is preliminary data.</text>
</comment>
<reference evidence="1 2" key="1">
    <citation type="submission" date="2016-04" db="EMBL/GenBank/DDBJ databases">
        <authorList>
            <person name="Evans L.H."/>
            <person name="Alamgir A."/>
            <person name="Owens N."/>
            <person name="Weber N.D."/>
            <person name="Virtaneva K."/>
            <person name="Barbian K."/>
            <person name="Babar A."/>
            <person name="Rosenke K."/>
        </authorList>
    </citation>
    <scope>NUCLEOTIDE SEQUENCE [LARGE SCALE GENOMIC DNA]</scope>
    <source>
        <strain evidence="1 2">PMB02</strain>
    </source>
</reference>
<dbReference type="AlphaFoldDB" id="A0A179SEP1"/>
<gene>
    <name evidence="1" type="ORF">A5481_06375</name>
</gene>
<accession>A0A179SEP1</accession>
<name>A0A179SEP1_9HYPH</name>
<dbReference type="EMBL" id="LWHQ01000011">
    <property type="protein sequence ID" value="OAS26337.1"/>
    <property type="molecule type" value="Genomic_DNA"/>
</dbReference>
<organism evidence="1 2">
    <name type="scientific">Methylobacterium platani</name>
    <dbReference type="NCBI Taxonomy" id="427683"/>
    <lineage>
        <taxon>Bacteria</taxon>
        <taxon>Pseudomonadati</taxon>
        <taxon>Pseudomonadota</taxon>
        <taxon>Alphaproteobacteria</taxon>
        <taxon>Hyphomicrobiales</taxon>
        <taxon>Methylobacteriaceae</taxon>
        <taxon>Methylobacterium</taxon>
    </lineage>
</organism>
<dbReference type="STRING" id="427683.A5481_06375"/>
<sequence>MTSITVTCDGCAGTGDATHEDRHTGTNMDRCRKCGGEGKIPARTGETPEASFQPLPEAAAPVDLGQVAYEERWEGFTVVPAWANLPEEGKQVWRRVALAARNAPWPPATPGRIMLQVDQGVEGLWYVTSPAPAGLLVAGETMRGALDQVEKALEDMKRATAEVGGDAILVDEAVAKEALGVAKTIEAARPLVVTTDTVALHDLAHVLAAHMEEGQITLAGIDLVSVALDRVFPKLLHTRERCEVAECLVHGGCEECPTEAQVDAADAKLTAWLRDNPPSDAVPVEARSLKAACEPWHFGLGGPPDKGSPLYAVFSAGAIYAIRDLGMLTNSTGWWLQHGHGDFESVTRASLIDVLKHAGLYDPDTGRLATLTSVNDQGRTQVEEGLTAQIRALEASQRMDGLTAAEWQERWTEQGNTLAARIRELAVHIGSLEEQIRKSALAAFNEKVGLEGEVEALRLLLRRNEVRVGRQRELLQENNKLLDRARAAEASSAKLRAALRHLFPFVDRAVGEGIVFGPDGKAPAMDALEVYAAAGCALGFEAVDDPTLMALSAPGDTPPAAATVPALYLNYRGDLAVRHIVPIRFWEGESEWHPGERHFLRVVEPETKKVRDFALSGIIAWGQAAIDRAESLDRSFQYVRQDLAAERDAKACGEIEVTRRGLDLASPDMLGVRVCVSRQEVISGGPEILDRILERAKADLTVLAQQVTVHSESRADANEHATQVPDGSWALTLAAK</sequence>